<evidence type="ECO:0000256" key="4">
    <source>
        <dbReference type="ARBA" id="ARBA00022833"/>
    </source>
</evidence>
<keyword evidence="8" id="KW-0472">Membrane</keyword>
<reference evidence="10" key="1">
    <citation type="submission" date="2016-03" db="EMBL/GenBank/DDBJ databases">
        <title>Draft genome sequence of Rosellinia necatrix.</title>
        <authorList>
            <person name="Kanematsu S."/>
        </authorList>
    </citation>
    <scope>NUCLEOTIDE SEQUENCE [LARGE SCALE GENOMIC DNA]</scope>
    <source>
        <strain evidence="10">W97</strain>
    </source>
</reference>
<dbReference type="InterPro" id="IPR051156">
    <property type="entry name" value="Mito/Outer_Membr_Metalloprot"/>
</dbReference>
<accession>A0A1S7UJ81</accession>
<keyword evidence="3 6" id="KW-0378">Hydrolase</keyword>
<evidence type="ECO:0000256" key="1">
    <source>
        <dbReference type="ARBA" id="ARBA00022670"/>
    </source>
</evidence>
<feature type="compositionally biased region" description="Basic and acidic residues" evidence="7">
    <location>
        <begin position="61"/>
        <end position="74"/>
    </location>
</feature>
<comment type="cofactor">
    <cofactor evidence="6">
        <name>Zn(2+)</name>
        <dbReference type="ChEBI" id="CHEBI:29105"/>
    </cofactor>
    <text evidence="6">Binds 1 zinc ion per subunit.</text>
</comment>
<feature type="domain" description="Peptidase M48" evidence="9">
    <location>
        <begin position="163"/>
        <end position="346"/>
    </location>
</feature>
<dbReference type="Gene3D" id="3.30.2010.10">
    <property type="entry name" value="Metalloproteases ('zincins'), catalytic domain"/>
    <property type="match status" value="1"/>
</dbReference>
<keyword evidence="8" id="KW-1133">Transmembrane helix</keyword>
<evidence type="ECO:0000256" key="8">
    <source>
        <dbReference type="SAM" id="Phobius"/>
    </source>
</evidence>
<evidence type="ECO:0000256" key="6">
    <source>
        <dbReference type="RuleBase" id="RU003983"/>
    </source>
</evidence>
<comment type="similarity">
    <text evidence="6">Belongs to the peptidase M48 family.</text>
</comment>
<dbReference type="PANTHER" id="PTHR22726:SF1">
    <property type="entry name" value="METALLOENDOPEPTIDASE OMA1, MITOCHONDRIAL"/>
    <property type="match status" value="1"/>
</dbReference>
<dbReference type="GO" id="GO:0004222">
    <property type="term" value="F:metalloendopeptidase activity"/>
    <property type="evidence" value="ECO:0007669"/>
    <property type="project" value="InterPro"/>
</dbReference>
<feature type="transmembrane region" description="Helical" evidence="8">
    <location>
        <begin position="252"/>
        <end position="273"/>
    </location>
</feature>
<name>A0A1S7UJ81_ROSNE</name>
<evidence type="ECO:0000313" key="11">
    <source>
        <dbReference type="Proteomes" id="UP000054516"/>
    </source>
</evidence>
<keyword evidence="5 6" id="KW-0482">Metalloprotease</keyword>
<keyword evidence="8" id="KW-0812">Transmembrane</keyword>
<evidence type="ECO:0000259" key="9">
    <source>
        <dbReference type="Pfam" id="PF01435"/>
    </source>
</evidence>
<dbReference type="GO" id="GO:0034982">
    <property type="term" value="P:mitochondrial protein processing"/>
    <property type="evidence" value="ECO:0007669"/>
    <property type="project" value="TreeGrafter"/>
</dbReference>
<proteinExistence type="inferred from homology"/>
<dbReference type="InterPro" id="IPR001915">
    <property type="entry name" value="Peptidase_M48"/>
</dbReference>
<dbReference type="PANTHER" id="PTHR22726">
    <property type="entry name" value="METALLOENDOPEPTIDASE OMA1"/>
    <property type="match status" value="1"/>
</dbReference>
<keyword evidence="1 6" id="KW-0645">Protease</keyword>
<evidence type="ECO:0000256" key="3">
    <source>
        <dbReference type="ARBA" id="ARBA00022801"/>
    </source>
</evidence>
<keyword evidence="2" id="KW-0479">Metal-binding</keyword>
<keyword evidence="11" id="KW-1185">Reference proteome</keyword>
<sequence length="385" mass="43114">MRALRPVSLSRVGVRPPATAYRPPSPRLLSRPLLHGFPSPALGRVLPPTRRPFSHTPPRQNDWRDPRHHDPSEQLRRAKPLVTKAGFSRLIRSPSLHTVVVLAVAGATAFYFANIQTVPVSGRRRFNCYSEATVRATGEAQARRIEYEVERRGGRFLDGRDARARLVRRAMERLIPVSGMAGEDAAWEVRVIDDPRTANAFVLPGGKVFVYSGLLPVARDEAGLAAVLGHEIAHNLAGHVAERMSSQLGANILLYSLLTLTGGLGVLVTSYLGHLALDLVFARPMGRRQEAEADYIGLMMMAEACYDPREALGFWERMRRAHGEEPPEWMSTHPSNSNRIQKIQEWMPKALEKMQESDCRGTAGFAELFRQALVRRQFMEPRHDI</sequence>
<dbReference type="CDD" id="cd07331">
    <property type="entry name" value="M48C_Oma1_like"/>
    <property type="match status" value="1"/>
</dbReference>
<dbReference type="STRING" id="77044.A0A1S7UJ81"/>
<keyword evidence="4 6" id="KW-0862">Zinc</keyword>
<dbReference type="Proteomes" id="UP000054516">
    <property type="component" value="Unassembled WGS sequence"/>
</dbReference>
<evidence type="ECO:0000256" key="2">
    <source>
        <dbReference type="ARBA" id="ARBA00022723"/>
    </source>
</evidence>
<gene>
    <name evidence="10" type="ORF">SAMD00023353_0403140</name>
</gene>
<dbReference type="AlphaFoldDB" id="A0A1S7UJ81"/>
<dbReference type="Pfam" id="PF01435">
    <property type="entry name" value="Peptidase_M48"/>
    <property type="match status" value="1"/>
</dbReference>
<dbReference type="OrthoDB" id="7464992at2759"/>
<evidence type="ECO:0000256" key="7">
    <source>
        <dbReference type="SAM" id="MobiDB-lite"/>
    </source>
</evidence>
<feature type="transmembrane region" description="Helical" evidence="8">
    <location>
        <begin position="96"/>
        <end position="115"/>
    </location>
</feature>
<dbReference type="OMA" id="RFNCYSE"/>
<feature type="region of interest" description="Disordered" evidence="7">
    <location>
        <begin position="45"/>
        <end position="74"/>
    </location>
</feature>
<dbReference type="GO" id="GO:0046872">
    <property type="term" value="F:metal ion binding"/>
    <property type="evidence" value="ECO:0007669"/>
    <property type="project" value="UniProtKB-KW"/>
</dbReference>
<dbReference type="EMBL" id="DF977449">
    <property type="protein sequence ID" value="GAP83287.2"/>
    <property type="molecule type" value="Genomic_DNA"/>
</dbReference>
<organism evidence="10">
    <name type="scientific">Rosellinia necatrix</name>
    <name type="common">White root-rot fungus</name>
    <dbReference type="NCBI Taxonomy" id="77044"/>
    <lineage>
        <taxon>Eukaryota</taxon>
        <taxon>Fungi</taxon>
        <taxon>Dikarya</taxon>
        <taxon>Ascomycota</taxon>
        <taxon>Pezizomycotina</taxon>
        <taxon>Sordariomycetes</taxon>
        <taxon>Xylariomycetidae</taxon>
        <taxon>Xylariales</taxon>
        <taxon>Xylariaceae</taxon>
        <taxon>Rosellinia</taxon>
    </lineage>
</organism>
<dbReference type="GO" id="GO:0006515">
    <property type="term" value="P:protein quality control for misfolded or incompletely synthesized proteins"/>
    <property type="evidence" value="ECO:0007669"/>
    <property type="project" value="TreeGrafter"/>
</dbReference>
<evidence type="ECO:0000256" key="5">
    <source>
        <dbReference type="ARBA" id="ARBA00023049"/>
    </source>
</evidence>
<evidence type="ECO:0000313" key="10">
    <source>
        <dbReference type="EMBL" id="GAP83287.2"/>
    </source>
</evidence>
<protein>
    <submittedName>
        <fullName evidence="10">Putative mitochondrial metalloendopeptidase OMA1</fullName>
    </submittedName>
</protein>
<dbReference type="GO" id="GO:0005743">
    <property type="term" value="C:mitochondrial inner membrane"/>
    <property type="evidence" value="ECO:0007669"/>
    <property type="project" value="TreeGrafter"/>
</dbReference>